<feature type="transmembrane region" description="Helical" evidence="9">
    <location>
        <begin position="1242"/>
        <end position="1267"/>
    </location>
</feature>
<accession>A0AA40BMC4</accession>
<proteinExistence type="inferred from homology"/>
<evidence type="ECO:0000313" key="12">
    <source>
        <dbReference type="Proteomes" id="UP001172159"/>
    </source>
</evidence>
<keyword evidence="12" id="KW-1185">Reference proteome</keyword>
<evidence type="ECO:0000256" key="6">
    <source>
        <dbReference type="ARBA" id="ARBA00022840"/>
    </source>
</evidence>
<feature type="transmembrane region" description="Helical" evidence="9">
    <location>
        <begin position="396"/>
        <end position="420"/>
    </location>
</feature>
<feature type="transmembrane region" description="Helical" evidence="9">
    <location>
        <begin position="1363"/>
        <end position="1383"/>
    </location>
</feature>
<dbReference type="Gene3D" id="3.40.50.300">
    <property type="entry name" value="P-loop containing nucleotide triphosphate hydrolases"/>
    <property type="match status" value="2"/>
</dbReference>
<keyword evidence="6" id="KW-0067">ATP-binding</keyword>
<dbReference type="PANTHER" id="PTHR19241">
    <property type="entry name" value="ATP-BINDING CASSETTE TRANSPORTER"/>
    <property type="match status" value="1"/>
</dbReference>
<dbReference type="Pfam" id="PF06422">
    <property type="entry name" value="PDR_CDR"/>
    <property type="match status" value="1"/>
</dbReference>
<feature type="transmembrane region" description="Helical" evidence="9">
    <location>
        <begin position="508"/>
        <end position="527"/>
    </location>
</feature>
<dbReference type="GO" id="GO:0016887">
    <property type="term" value="F:ATP hydrolysis activity"/>
    <property type="evidence" value="ECO:0007669"/>
    <property type="project" value="InterPro"/>
</dbReference>
<feature type="transmembrane region" description="Helical" evidence="9">
    <location>
        <begin position="432"/>
        <end position="450"/>
    </location>
</feature>
<dbReference type="PROSITE" id="PS50893">
    <property type="entry name" value="ABC_TRANSPORTER_2"/>
    <property type="match status" value="2"/>
</dbReference>
<sequence>MNGEDEHHTPLANWLAIRQKNDRIHIGVSFLHLNCHGFGGSESSRYQQTVTSWALAIPRFLVRSVSGRPSQKVQILRDFNGIVKPGEMLLVLGRPGSGCSTFLKTLAGDTHGFHIDDTRSVNYQGITYQDMHTKLKNECIYLAELDLHFPELTLGETLNFAAAARATAGNGNPDEAARISASLFSLDGAFDTKVGNAIIRGLSGGEKKRTSIAEAFHCGSQLQFWDNSTRGLDSSTALRFIQLLRQSTDAQGQTVALSIYQASEDMYQLFDKVTLLYEGRQIYFGPVEAAADFFIRLGFVRPSRATTADFLTSLTHPAERIVREGYEHRVPRTPDEFAQVWNMSKGARRLNREIEAFNGHSDRDGVRPVKNTYAVSLFKQGQMCLTRSYIRMGNNLAPVISGVMGQTILAIVIGSVFYNLEPTTSNFDKRSMLLYFGLILNAFSPAFEIYNVRAQRPIIEKQARYALYHPAANAVAEYISELPTKVVNSLITNLPLYFMTNLNRAADAFFTFWTFMFVCTLTMSMFFRMLGSLSRTLEETMAPVSTLIILYIIYVGFVIPPGYMVSWLGWVRWINPVFYTYESLMVNEFDGREFPCTTIVPVGPNYTQPGMEGRVCSAVGAVPGRESVQGAAHLAVKFGYVREHLWRNLGIIFAIMFVFGVIHMLATELIPARRSRGEILLFKKPSRGKRAGIRHDHEAGKMASFSQDNSSDSSAIRLYEVGPEGRAKGRATSETTQVQSSIFHWSDLSYEIKSKNDTRRILNSIDGWVQPGTLTALMGVTGAGKTTLLDVLADRLTTGDVSGNVLVDGKARDQSFGRRIGYVQQEDIHMPTATVRESLEFSALLRQSNDRSDQEKLAYVDHVLELLEMTEYADAVVGVPGEGLNVEQRKRLTIAVEMAARPELLLFLDEPTSGLDSQTAWSICRLLRKLADNGQAVLCTIHQPSSQLFQMFDRLLLLGSGGNELYFGEIGPDAASLITYFENNGAPPCPRGANPAEWMVEITRSSVTETGDQVKSDGLNWPLVWSQSPQREHVRRQLAYWKDKLSQKPDTFNIHHQKGEYAAPFHKQLAIVFCRIFKNYWRDPLYLYSRFGLCICVPLANGLSFMNSPLTIQGLTNLVFSMFLVTQLFSNVNQQVIPRFTEHRALFEARERRDRSYSWVVLIASNVLIELFWQTLVSVFMFIAWYYPTGMWRNGTPDFSASERGALLFVLIWMFCLWITTLSHAMGAGIEHPETSVNLAVLLYWLSLTFCGVLVSPEALPGFWIFMYRVVPFTYLMNGMAVAGLAGTRITCSPAELLEIEMPRALVDAGATCGAYLESYVQVGGGYVANPGALGQCQYCPVAETDRILEMFGMRLDDPWRNAGLMVVYIVFNISMAFVFYWLGRGQKKKSV</sequence>
<comment type="subcellular location">
    <subcellularLocation>
        <location evidence="1">Membrane</location>
        <topology evidence="1">Multi-pass membrane protein</topology>
    </subcellularLocation>
</comment>
<dbReference type="CDD" id="cd03232">
    <property type="entry name" value="ABCG_PDR_domain2"/>
    <property type="match status" value="1"/>
</dbReference>
<dbReference type="InterPro" id="IPR003439">
    <property type="entry name" value="ABC_transporter-like_ATP-bd"/>
</dbReference>
<dbReference type="InterPro" id="IPR027417">
    <property type="entry name" value="P-loop_NTPase"/>
</dbReference>
<dbReference type="GO" id="GO:0016020">
    <property type="term" value="C:membrane"/>
    <property type="evidence" value="ECO:0007669"/>
    <property type="project" value="UniProtKB-SubCell"/>
</dbReference>
<feature type="transmembrane region" description="Helical" evidence="9">
    <location>
        <begin position="645"/>
        <end position="666"/>
    </location>
</feature>
<feature type="transmembrane region" description="Helical" evidence="9">
    <location>
        <begin position="548"/>
        <end position="570"/>
    </location>
</feature>
<organism evidence="11 12">
    <name type="scientific">Apiosordaria backusii</name>
    <dbReference type="NCBI Taxonomy" id="314023"/>
    <lineage>
        <taxon>Eukaryota</taxon>
        <taxon>Fungi</taxon>
        <taxon>Dikarya</taxon>
        <taxon>Ascomycota</taxon>
        <taxon>Pezizomycotina</taxon>
        <taxon>Sordariomycetes</taxon>
        <taxon>Sordariomycetidae</taxon>
        <taxon>Sordariales</taxon>
        <taxon>Lasiosphaeriaceae</taxon>
        <taxon>Apiosordaria</taxon>
    </lineage>
</organism>
<name>A0AA40BMC4_9PEZI</name>
<feature type="domain" description="ABC transporter" evidence="10">
    <location>
        <begin position="60"/>
        <end position="303"/>
    </location>
</feature>
<evidence type="ECO:0000256" key="5">
    <source>
        <dbReference type="ARBA" id="ARBA00022741"/>
    </source>
</evidence>
<dbReference type="GO" id="GO:0005524">
    <property type="term" value="F:ATP binding"/>
    <property type="evidence" value="ECO:0007669"/>
    <property type="project" value="UniProtKB-KW"/>
</dbReference>
<feature type="transmembrane region" description="Helical" evidence="9">
    <location>
        <begin position="1207"/>
        <end position="1230"/>
    </location>
</feature>
<evidence type="ECO:0000313" key="11">
    <source>
        <dbReference type="EMBL" id="KAK0736793.1"/>
    </source>
</evidence>
<keyword evidence="4 9" id="KW-0812">Transmembrane</keyword>
<comment type="similarity">
    <text evidence="2">Belongs to the ABC transporter superfamily. ABCG family. PDR (TC 3.A.1.205) subfamily.</text>
</comment>
<keyword evidence="8 9" id="KW-0472">Membrane</keyword>
<evidence type="ECO:0000256" key="7">
    <source>
        <dbReference type="ARBA" id="ARBA00022989"/>
    </source>
</evidence>
<evidence type="ECO:0000256" key="4">
    <source>
        <dbReference type="ARBA" id="ARBA00022692"/>
    </source>
</evidence>
<feature type="transmembrane region" description="Helical" evidence="9">
    <location>
        <begin position="1110"/>
        <end position="1129"/>
    </location>
</feature>
<keyword evidence="7 9" id="KW-1133">Transmembrane helix</keyword>
<evidence type="ECO:0000256" key="8">
    <source>
        <dbReference type="ARBA" id="ARBA00023136"/>
    </source>
</evidence>
<dbReference type="Pfam" id="PF01061">
    <property type="entry name" value="ABC2_membrane"/>
    <property type="match status" value="2"/>
</dbReference>
<evidence type="ECO:0000256" key="1">
    <source>
        <dbReference type="ARBA" id="ARBA00004141"/>
    </source>
</evidence>
<dbReference type="EMBL" id="JAUKTV010000006">
    <property type="protein sequence ID" value="KAK0736793.1"/>
    <property type="molecule type" value="Genomic_DNA"/>
</dbReference>
<evidence type="ECO:0000256" key="2">
    <source>
        <dbReference type="ARBA" id="ARBA00006012"/>
    </source>
</evidence>
<dbReference type="SMART" id="SM00382">
    <property type="entry name" value="AAA"/>
    <property type="match status" value="2"/>
</dbReference>
<dbReference type="FunFam" id="3.40.50.300:FF:000054">
    <property type="entry name" value="ABC multidrug transporter atrF"/>
    <property type="match status" value="1"/>
</dbReference>
<dbReference type="Proteomes" id="UP001172159">
    <property type="component" value="Unassembled WGS sequence"/>
</dbReference>
<dbReference type="SUPFAM" id="SSF52540">
    <property type="entry name" value="P-loop containing nucleoside triphosphate hydrolases"/>
    <property type="match status" value="2"/>
</dbReference>
<feature type="domain" description="ABC transporter" evidence="10">
    <location>
        <begin position="743"/>
        <end position="985"/>
    </location>
</feature>
<dbReference type="Pfam" id="PF19055">
    <property type="entry name" value="ABC2_membrane_7"/>
    <property type="match status" value="1"/>
</dbReference>
<dbReference type="CDD" id="cd03233">
    <property type="entry name" value="ABCG_PDR_domain1"/>
    <property type="match status" value="1"/>
</dbReference>
<evidence type="ECO:0000259" key="10">
    <source>
        <dbReference type="PROSITE" id="PS50893"/>
    </source>
</evidence>
<dbReference type="InterPro" id="IPR034003">
    <property type="entry name" value="ABCG_PDR_2"/>
</dbReference>
<evidence type="ECO:0000256" key="3">
    <source>
        <dbReference type="ARBA" id="ARBA00022448"/>
    </source>
</evidence>
<evidence type="ECO:0000256" key="9">
    <source>
        <dbReference type="SAM" id="Phobius"/>
    </source>
</evidence>
<keyword evidence="5" id="KW-0547">Nucleotide-binding</keyword>
<reference evidence="11" key="1">
    <citation type="submission" date="2023-06" db="EMBL/GenBank/DDBJ databases">
        <title>Genome-scale phylogeny and comparative genomics of the fungal order Sordariales.</title>
        <authorList>
            <consortium name="Lawrence Berkeley National Laboratory"/>
            <person name="Hensen N."/>
            <person name="Bonometti L."/>
            <person name="Westerberg I."/>
            <person name="Brannstrom I.O."/>
            <person name="Guillou S."/>
            <person name="Cros-Aarteil S."/>
            <person name="Calhoun S."/>
            <person name="Haridas S."/>
            <person name="Kuo A."/>
            <person name="Mondo S."/>
            <person name="Pangilinan J."/>
            <person name="Riley R."/>
            <person name="Labutti K."/>
            <person name="Andreopoulos B."/>
            <person name="Lipzen A."/>
            <person name="Chen C."/>
            <person name="Yanf M."/>
            <person name="Daum C."/>
            <person name="Ng V."/>
            <person name="Clum A."/>
            <person name="Steindorff A."/>
            <person name="Ohm R."/>
            <person name="Martin F."/>
            <person name="Silar P."/>
            <person name="Natvig D."/>
            <person name="Lalanne C."/>
            <person name="Gautier V."/>
            <person name="Ament-Velasquez S.L."/>
            <person name="Kruys A."/>
            <person name="Hutchinson M.I."/>
            <person name="Powell A.J."/>
            <person name="Barry K."/>
            <person name="Miller A.N."/>
            <person name="Grigoriev I.V."/>
            <person name="Debuchy R."/>
            <person name="Gladieux P."/>
            <person name="Thoren M.H."/>
            <person name="Johannesson H."/>
        </authorList>
    </citation>
    <scope>NUCLEOTIDE SEQUENCE</scope>
    <source>
        <strain evidence="11">CBS 540.89</strain>
    </source>
</reference>
<feature type="transmembrane region" description="Helical" evidence="9">
    <location>
        <begin position="1159"/>
        <end position="1187"/>
    </location>
</feature>
<dbReference type="InterPro" id="IPR003593">
    <property type="entry name" value="AAA+_ATPase"/>
</dbReference>
<dbReference type="InterPro" id="IPR043926">
    <property type="entry name" value="ABCG_dom"/>
</dbReference>
<protein>
    <submittedName>
        <fullName evidence="11">ABC transporter Cdr4</fullName>
    </submittedName>
</protein>
<comment type="caution">
    <text evidence="11">The sequence shown here is derived from an EMBL/GenBank/DDBJ whole genome shotgun (WGS) entry which is preliminary data.</text>
</comment>
<keyword evidence="3" id="KW-0813">Transport</keyword>
<dbReference type="InterPro" id="IPR010929">
    <property type="entry name" value="PDR_CDR_ABC"/>
</dbReference>
<dbReference type="GO" id="GO:0140359">
    <property type="term" value="F:ABC-type transporter activity"/>
    <property type="evidence" value="ECO:0007669"/>
    <property type="project" value="InterPro"/>
</dbReference>
<gene>
    <name evidence="11" type="ORF">B0T21DRAFT_348813</name>
</gene>
<dbReference type="InterPro" id="IPR013525">
    <property type="entry name" value="ABC2_TM"/>
</dbReference>
<dbReference type="InterPro" id="IPR034001">
    <property type="entry name" value="ABCG_PDR_1"/>
</dbReference>
<dbReference type="Pfam" id="PF00005">
    <property type="entry name" value="ABC_tran"/>
    <property type="match status" value="2"/>
</dbReference>